<dbReference type="AlphaFoldDB" id="A0A0A9DXF4"/>
<reference evidence="2" key="2">
    <citation type="journal article" date="2015" name="Data Brief">
        <title>Shoot transcriptome of the giant reed, Arundo donax.</title>
        <authorList>
            <person name="Barrero R.A."/>
            <person name="Guerrero F.D."/>
            <person name="Moolhuijzen P."/>
            <person name="Goolsby J.A."/>
            <person name="Tidwell J."/>
            <person name="Bellgard S.E."/>
            <person name="Bellgard M.I."/>
        </authorList>
    </citation>
    <scope>NUCLEOTIDE SEQUENCE</scope>
    <source>
        <tissue evidence="2">Shoot tissue taken approximately 20 cm above the soil surface</tissue>
    </source>
</reference>
<evidence type="ECO:0000313" key="2">
    <source>
        <dbReference type="EMBL" id="JAD90360.1"/>
    </source>
</evidence>
<sequence length="113" mass="11774">MAGGRAGGGGVGGGQGGGRGDGATAEAVRERQGLGRRHGRVRHLPPVQGLPPDDGGRVGPPGRIHRPRGSACRRCSQTWRPWNSRQHSGDVIAYAPAYADDTDSTPMATRGRE</sequence>
<feature type="compositionally biased region" description="Gly residues" evidence="1">
    <location>
        <begin position="1"/>
        <end position="21"/>
    </location>
</feature>
<feature type="compositionally biased region" description="Basic residues" evidence="1">
    <location>
        <begin position="34"/>
        <end position="43"/>
    </location>
</feature>
<accession>A0A0A9DXF4</accession>
<protein>
    <submittedName>
        <fullName evidence="2">Uncharacterized protein</fullName>
    </submittedName>
</protein>
<dbReference type="EMBL" id="GBRH01207535">
    <property type="protein sequence ID" value="JAD90360.1"/>
    <property type="molecule type" value="Transcribed_RNA"/>
</dbReference>
<name>A0A0A9DXF4_ARUDO</name>
<reference evidence="2" key="1">
    <citation type="submission" date="2014-09" db="EMBL/GenBank/DDBJ databases">
        <authorList>
            <person name="Magalhaes I.L.F."/>
            <person name="Oliveira U."/>
            <person name="Santos F.R."/>
            <person name="Vidigal T.H.D.A."/>
            <person name="Brescovit A.D."/>
            <person name="Santos A.J."/>
        </authorList>
    </citation>
    <scope>NUCLEOTIDE SEQUENCE</scope>
    <source>
        <tissue evidence="2">Shoot tissue taken approximately 20 cm above the soil surface</tissue>
    </source>
</reference>
<feature type="compositionally biased region" description="Low complexity" evidence="1">
    <location>
        <begin position="44"/>
        <end position="53"/>
    </location>
</feature>
<organism evidence="2">
    <name type="scientific">Arundo donax</name>
    <name type="common">Giant reed</name>
    <name type="synonym">Donax arundinaceus</name>
    <dbReference type="NCBI Taxonomy" id="35708"/>
    <lineage>
        <taxon>Eukaryota</taxon>
        <taxon>Viridiplantae</taxon>
        <taxon>Streptophyta</taxon>
        <taxon>Embryophyta</taxon>
        <taxon>Tracheophyta</taxon>
        <taxon>Spermatophyta</taxon>
        <taxon>Magnoliopsida</taxon>
        <taxon>Liliopsida</taxon>
        <taxon>Poales</taxon>
        <taxon>Poaceae</taxon>
        <taxon>PACMAD clade</taxon>
        <taxon>Arundinoideae</taxon>
        <taxon>Arundineae</taxon>
        <taxon>Arundo</taxon>
    </lineage>
</organism>
<proteinExistence type="predicted"/>
<evidence type="ECO:0000256" key="1">
    <source>
        <dbReference type="SAM" id="MobiDB-lite"/>
    </source>
</evidence>
<feature type="region of interest" description="Disordered" evidence="1">
    <location>
        <begin position="1"/>
        <end position="72"/>
    </location>
</feature>